<sequence length="244" mass="26447">MLHKLKMLLVTVLVVVFGSLALAGCGGEKQESGNDGDIQGVTAGQNAQNTEKESAADLFAKGQKIEGMTCDYVLTASGTTMQGKMWVQGDKVKHETSAQGEKVIMLFDGSAFYMYNPAQNMALKYTKKDLPGGSEEVDTPFDFTEEASDGLITELETVDLEGHKCRVLLVQEKDSKDEVKMWVREDYGIPVRVEASDENGGKTVMEYKNVEVGALPASTFALPEGVQVQDISDMMSQLQQGAGN</sequence>
<evidence type="ECO:0000256" key="2">
    <source>
        <dbReference type="SAM" id="SignalP"/>
    </source>
</evidence>
<dbReference type="SUPFAM" id="SSF89392">
    <property type="entry name" value="Prokaryotic lipoproteins and lipoprotein localization factors"/>
    <property type="match status" value="1"/>
</dbReference>
<evidence type="ECO:0008006" key="5">
    <source>
        <dbReference type="Google" id="ProtNLM"/>
    </source>
</evidence>
<feature type="signal peptide" evidence="2">
    <location>
        <begin position="1"/>
        <end position="23"/>
    </location>
</feature>
<dbReference type="EMBL" id="LSRS01000006">
    <property type="protein sequence ID" value="KAF1084152.1"/>
    <property type="molecule type" value="Genomic_DNA"/>
</dbReference>
<dbReference type="Gene3D" id="2.50.20.10">
    <property type="entry name" value="Lipoprotein localisation LolA/LolB/LppX"/>
    <property type="match status" value="1"/>
</dbReference>
<dbReference type="RefSeq" id="WP_161822849.1">
    <property type="nucleotide sequence ID" value="NZ_LSRS01000006.1"/>
</dbReference>
<feature type="chain" id="PRO_5039369821" description="DUF4412 domain-containing protein" evidence="2">
    <location>
        <begin position="24"/>
        <end position="244"/>
    </location>
</feature>
<dbReference type="InterPro" id="IPR052944">
    <property type="entry name" value="Sporulation_related"/>
</dbReference>
<evidence type="ECO:0000313" key="4">
    <source>
        <dbReference type="Proteomes" id="UP000798488"/>
    </source>
</evidence>
<dbReference type="OrthoDB" id="1807188at2"/>
<dbReference type="InterPro" id="IPR029046">
    <property type="entry name" value="LolA/LolB/LppX"/>
</dbReference>
<dbReference type="PANTHER" id="PTHR37507:SF2">
    <property type="entry name" value="SPORULATION PROTEIN YDCC"/>
    <property type="match status" value="1"/>
</dbReference>
<dbReference type="Proteomes" id="UP000798488">
    <property type="component" value="Unassembled WGS sequence"/>
</dbReference>
<reference evidence="3" key="1">
    <citation type="submission" date="2016-02" db="EMBL/GenBank/DDBJ databases">
        <title>Draft Genome Sequence of Sporotomaculum syntrophicum Strain FB, a Syntrophic Benzoate Degrader.</title>
        <authorList>
            <person name="Nobu M.K."/>
            <person name="Narihiro T."/>
            <person name="Qiu Y.-L."/>
            <person name="Ohashi A."/>
            <person name="Liu W.-T."/>
            <person name="Yuji S."/>
        </authorList>
    </citation>
    <scope>NUCLEOTIDE SEQUENCE</scope>
    <source>
        <strain evidence="3">FB</strain>
    </source>
</reference>
<evidence type="ECO:0000256" key="1">
    <source>
        <dbReference type="SAM" id="MobiDB-lite"/>
    </source>
</evidence>
<keyword evidence="2" id="KW-0732">Signal</keyword>
<dbReference type="PANTHER" id="PTHR37507">
    <property type="entry name" value="SPORULATION PROTEIN YDCC"/>
    <property type="match status" value="1"/>
</dbReference>
<proteinExistence type="predicted"/>
<keyword evidence="4" id="KW-1185">Reference proteome</keyword>
<evidence type="ECO:0000313" key="3">
    <source>
        <dbReference type="EMBL" id="KAF1084152.1"/>
    </source>
</evidence>
<dbReference type="PROSITE" id="PS51257">
    <property type="entry name" value="PROKAR_LIPOPROTEIN"/>
    <property type="match status" value="1"/>
</dbReference>
<name>A0A9D2WMF0_9FIRM</name>
<feature type="region of interest" description="Disordered" evidence="1">
    <location>
        <begin position="30"/>
        <end position="49"/>
    </location>
</feature>
<gene>
    <name evidence="3" type="ORF">SPSYN_02556</name>
</gene>
<dbReference type="AlphaFoldDB" id="A0A9D2WMF0"/>
<comment type="caution">
    <text evidence="3">The sequence shown here is derived from an EMBL/GenBank/DDBJ whole genome shotgun (WGS) entry which is preliminary data.</text>
</comment>
<organism evidence="3 4">
    <name type="scientific">Sporotomaculum syntrophicum</name>
    <dbReference type="NCBI Taxonomy" id="182264"/>
    <lineage>
        <taxon>Bacteria</taxon>
        <taxon>Bacillati</taxon>
        <taxon>Bacillota</taxon>
        <taxon>Clostridia</taxon>
        <taxon>Eubacteriales</taxon>
        <taxon>Desulfallaceae</taxon>
        <taxon>Sporotomaculum</taxon>
    </lineage>
</organism>
<accession>A0A9D2WMF0</accession>
<protein>
    <recommendedName>
        <fullName evidence="5">DUF4412 domain-containing protein</fullName>
    </recommendedName>
</protein>